<organism evidence="1 2">
    <name type="scientific">Babesia divergens</name>
    <dbReference type="NCBI Taxonomy" id="32595"/>
    <lineage>
        <taxon>Eukaryota</taxon>
        <taxon>Sar</taxon>
        <taxon>Alveolata</taxon>
        <taxon>Apicomplexa</taxon>
        <taxon>Aconoidasida</taxon>
        <taxon>Piroplasmida</taxon>
        <taxon>Babesiidae</taxon>
        <taxon>Babesia</taxon>
    </lineage>
</organism>
<sequence length="269" mass="30196">MPLCTIDDFEREVLILGSDNADSYTDASPEFSTSSAADKEFGIFVFYQADVDGLCALFILEHHKRLSHGLKLASYPVLSEADIYSYIKKNLSIRATYPDLKHEGYLRVVLLGVHGWDPQVLYAIKVHFSQLLPEERRGELKICIVPASRPLTFFNVSFEGDWYFFVCNEQEVALEHSIQERELVGGIYWSPSVAVIIASITKTTHESSRAAILYASAVALISRIVHSGTLDPQVNVQITKIFHEISMLDGGPYVQFDAERSMLPLISFT</sequence>
<dbReference type="AlphaFoldDB" id="A0AAD9LH74"/>
<dbReference type="Proteomes" id="UP001195914">
    <property type="component" value="Unassembled WGS sequence"/>
</dbReference>
<protein>
    <submittedName>
        <fullName evidence="1">Uncharacterized protein</fullName>
    </submittedName>
</protein>
<keyword evidence="2" id="KW-1185">Reference proteome</keyword>
<name>A0AAD9LH74_BABDI</name>
<accession>A0AAD9LH74</accession>
<proteinExistence type="predicted"/>
<dbReference type="EMBL" id="JAHBMH010000044">
    <property type="protein sequence ID" value="KAK1936246.1"/>
    <property type="molecule type" value="Genomic_DNA"/>
</dbReference>
<reference evidence="1" key="1">
    <citation type="journal article" date="2014" name="Nucleic Acids Res.">
        <title>The evolutionary dynamics of variant antigen genes in Babesia reveal a history of genomic innovation underlying host-parasite interaction.</title>
        <authorList>
            <person name="Jackson A.P."/>
            <person name="Otto T.D."/>
            <person name="Darby A."/>
            <person name="Ramaprasad A."/>
            <person name="Xia D."/>
            <person name="Echaide I.E."/>
            <person name="Farber M."/>
            <person name="Gahlot S."/>
            <person name="Gamble J."/>
            <person name="Gupta D."/>
            <person name="Gupta Y."/>
            <person name="Jackson L."/>
            <person name="Malandrin L."/>
            <person name="Malas T.B."/>
            <person name="Moussa E."/>
            <person name="Nair M."/>
            <person name="Reid A.J."/>
            <person name="Sanders M."/>
            <person name="Sharma J."/>
            <person name="Tracey A."/>
            <person name="Quail M.A."/>
            <person name="Weir W."/>
            <person name="Wastling J.M."/>
            <person name="Hall N."/>
            <person name="Willadsen P."/>
            <person name="Lingelbach K."/>
            <person name="Shiels B."/>
            <person name="Tait A."/>
            <person name="Berriman M."/>
            <person name="Allred D.R."/>
            <person name="Pain A."/>
        </authorList>
    </citation>
    <scope>NUCLEOTIDE SEQUENCE</scope>
    <source>
        <strain evidence="1">1802A</strain>
    </source>
</reference>
<evidence type="ECO:0000313" key="2">
    <source>
        <dbReference type="Proteomes" id="UP001195914"/>
    </source>
</evidence>
<reference evidence="1" key="2">
    <citation type="submission" date="2021-05" db="EMBL/GenBank/DDBJ databases">
        <authorList>
            <person name="Pain A."/>
        </authorList>
    </citation>
    <scope>NUCLEOTIDE SEQUENCE</scope>
    <source>
        <strain evidence="1">1802A</strain>
    </source>
</reference>
<comment type="caution">
    <text evidence="1">The sequence shown here is derived from an EMBL/GenBank/DDBJ whole genome shotgun (WGS) entry which is preliminary data.</text>
</comment>
<evidence type="ECO:0000313" key="1">
    <source>
        <dbReference type="EMBL" id="KAK1936246.1"/>
    </source>
</evidence>
<gene>
    <name evidence="1" type="ORF">X943_002340</name>
</gene>